<name>A0A5S5CP25_9ACTN</name>
<comment type="caution">
    <text evidence="1">The sequence shown here is derived from an EMBL/GenBank/DDBJ whole genome shotgun (WGS) entry which is preliminary data.</text>
</comment>
<evidence type="ECO:0000313" key="2">
    <source>
        <dbReference type="Proteomes" id="UP000322499"/>
    </source>
</evidence>
<evidence type="ECO:0008006" key="3">
    <source>
        <dbReference type="Google" id="ProtNLM"/>
    </source>
</evidence>
<dbReference type="EMBL" id="VNHW01000019">
    <property type="protein sequence ID" value="TYP82725.1"/>
    <property type="molecule type" value="Genomic_DNA"/>
</dbReference>
<evidence type="ECO:0000313" key="1">
    <source>
        <dbReference type="EMBL" id="TYP82725.1"/>
    </source>
</evidence>
<dbReference type="SUPFAM" id="SSF55729">
    <property type="entry name" value="Acyl-CoA N-acyltransferases (Nat)"/>
    <property type="match status" value="1"/>
</dbReference>
<keyword evidence="2" id="KW-1185">Reference proteome</keyword>
<proteinExistence type="predicted"/>
<dbReference type="RefSeq" id="WP_166535045.1">
    <property type="nucleotide sequence ID" value="NZ_VNHW01000019.1"/>
</dbReference>
<accession>A0A5S5CP25</accession>
<gene>
    <name evidence="1" type="ORF">BD833_11948</name>
</gene>
<protein>
    <recommendedName>
        <fullName evidence="3">N-acetyltransferase domain-containing protein</fullName>
    </recommendedName>
</protein>
<reference evidence="1 2" key="1">
    <citation type="submission" date="2019-07" db="EMBL/GenBank/DDBJ databases">
        <title>Genomic Encyclopedia of Archaeal and Bacterial Type Strains, Phase II (KMG-II): from individual species to whole genera.</title>
        <authorList>
            <person name="Goeker M."/>
        </authorList>
    </citation>
    <scope>NUCLEOTIDE SEQUENCE [LARGE SCALE GENOMIC DNA]</scope>
    <source>
        <strain evidence="1 2">DSM 46842</strain>
    </source>
</reference>
<sequence length="201" mass="21796">MTALATKALDGATWGDFARLVERHDGVWGGCWCMAFHARRPGGPKGPAENRRDKEALVWRGEAHAALVYDGADCVGWCQFGSTDELPRIKHQRAYTDGLAALPDWRITCFFVDRGHRRRGVSAAALGGALNEIARHGGGVVESYPEDAAARKVSASFLHNGTVSLFEAHGFERSRQIGKHRWVVTRAVQPEPAAPAVAGPT</sequence>
<dbReference type="AlphaFoldDB" id="A0A5S5CP25"/>
<dbReference type="Proteomes" id="UP000322499">
    <property type="component" value="Unassembled WGS sequence"/>
</dbReference>
<organism evidence="1 2">
    <name type="scientific">Blastococcus xanthinilyticus</name>
    <dbReference type="NCBI Taxonomy" id="1564164"/>
    <lineage>
        <taxon>Bacteria</taxon>
        <taxon>Bacillati</taxon>
        <taxon>Actinomycetota</taxon>
        <taxon>Actinomycetes</taxon>
        <taxon>Geodermatophilales</taxon>
        <taxon>Geodermatophilaceae</taxon>
        <taxon>Blastococcus</taxon>
    </lineage>
</organism>
<dbReference type="Gene3D" id="3.40.630.30">
    <property type="match status" value="1"/>
</dbReference>
<dbReference type="InterPro" id="IPR016181">
    <property type="entry name" value="Acyl_CoA_acyltransferase"/>
</dbReference>